<organism evidence="6 7">
    <name type="scientific">Cylicocyclus nassatus</name>
    <name type="common">Nematode worm</name>
    <dbReference type="NCBI Taxonomy" id="53992"/>
    <lineage>
        <taxon>Eukaryota</taxon>
        <taxon>Metazoa</taxon>
        <taxon>Ecdysozoa</taxon>
        <taxon>Nematoda</taxon>
        <taxon>Chromadorea</taxon>
        <taxon>Rhabditida</taxon>
        <taxon>Rhabditina</taxon>
        <taxon>Rhabditomorpha</taxon>
        <taxon>Strongyloidea</taxon>
        <taxon>Strongylidae</taxon>
        <taxon>Cylicocyclus</taxon>
    </lineage>
</organism>
<reference evidence="6" key="1">
    <citation type="submission" date="2023-07" db="EMBL/GenBank/DDBJ databases">
        <authorList>
            <consortium name="CYATHOMIX"/>
        </authorList>
    </citation>
    <scope>NUCLEOTIDE SEQUENCE</scope>
    <source>
        <strain evidence="6">N/A</strain>
    </source>
</reference>
<accession>A0AA36H797</accession>
<evidence type="ECO:0000256" key="4">
    <source>
        <dbReference type="ARBA" id="ARBA00023136"/>
    </source>
</evidence>
<evidence type="ECO:0000256" key="5">
    <source>
        <dbReference type="SAM" id="Phobius"/>
    </source>
</evidence>
<evidence type="ECO:0000313" key="7">
    <source>
        <dbReference type="Proteomes" id="UP001176961"/>
    </source>
</evidence>
<dbReference type="AlphaFoldDB" id="A0AA36H797"/>
<evidence type="ECO:0000313" key="6">
    <source>
        <dbReference type="EMBL" id="CAJ0605425.1"/>
    </source>
</evidence>
<evidence type="ECO:0000256" key="3">
    <source>
        <dbReference type="ARBA" id="ARBA00022989"/>
    </source>
</evidence>
<keyword evidence="2 5" id="KW-0812">Transmembrane</keyword>
<feature type="transmembrane region" description="Helical" evidence="5">
    <location>
        <begin position="58"/>
        <end position="78"/>
    </location>
</feature>
<feature type="transmembrane region" description="Helical" evidence="5">
    <location>
        <begin position="171"/>
        <end position="192"/>
    </location>
</feature>
<sequence length="218" mass="24219">MNLTDTPYISEWFQGLPGVYLAFIGACCCIFVGICAATVVLVWRVHYFVPNEYVQADLYFIIFIPFIVSGMCLLGNIIPRAAPITYALGLVVLQILNGLGVASTLIAVFVCHVIVTATKEVLMPFNMYVIFRCVDITQMLYTFQKFVLDLIAKNGGMGGLPMASPPMLARFWHNVAMTFEVALVCVVMLRSIRPGKSDFFMEPTETRGVRQPMPLADL</sequence>
<comment type="caution">
    <text evidence="6">The sequence shown here is derived from an EMBL/GenBank/DDBJ whole genome shotgun (WGS) entry which is preliminary data.</text>
</comment>
<comment type="subcellular location">
    <subcellularLocation>
        <location evidence="1">Membrane</location>
        <topology evidence="1">Multi-pass membrane protein</topology>
    </subcellularLocation>
</comment>
<evidence type="ECO:0000256" key="1">
    <source>
        <dbReference type="ARBA" id="ARBA00004141"/>
    </source>
</evidence>
<name>A0AA36H797_CYLNA</name>
<keyword evidence="7" id="KW-1185">Reference proteome</keyword>
<gene>
    <name evidence="6" type="ORF">CYNAS_LOCUS17408</name>
</gene>
<dbReference type="EMBL" id="CATQJL010000316">
    <property type="protein sequence ID" value="CAJ0605425.1"/>
    <property type="molecule type" value="Genomic_DNA"/>
</dbReference>
<feature type="transmembrane region" description="Helical" evidence="5">
    <location>
        <begin position="20"/>
        <end position="46"/>
    </location>
</feature>
<dbReference type="InterPro" id="IPR005178">
    <property type="entry name" value="Ostalpha/TMEM184C"/>
</dbReference>
<evidence type="ECO:0000256" key="2">
    <source>
        <dbReference type="ARBA" id="ARBA00022692"/>
    </source>
</evidence>
<dbReference type="Pfam" id="PF03619">
    <property type="entry name" value="Solute_trans_a"/>
    <property type="match status" value="1"/>
</dbReference>
<feature type="transmembrane region" description="Helical" evidence="5">
    <location>
        <begin position="84"/>
        <end position="117"/>
    </location>
</feature>
<keyword evidence="4 5" id="KW-0472">Membrane</keyword>
<dbReference type="Proteomes" id="UP001176961">
    <property type="component" value="Unassembled WGS sequence"/>
</dbReference>
<proteinExistence type="predicted"/>
<feature type="transmembrane region" description="Helical" evidence="5">
    <location>
        <begin position="129"/>
        <end position="151"/>
    </location>
</feature>
<protein>
    <submittedName>
        <fullName evidence="6">Uncharacterized protein</fullName>
    </submittedName>
</protein>
<dbReference type="GO" id="GO:0016020">
    <property type="term" value="C:membrane"/>
    <property type="evidence" value="ECO:0007669"/>
    <property type="project" value="UniProtKB-SubCell"/>
</dbReference>
<keyword evidence="3 5" id="KW-1133">Transmembrane helix</keyword>